<sequence length="198" mass="22450">MGVIVFSPGGKVFSFGNPDVRSVIDGFRNHTRNPFLFAENGPNATVEGLNNVLTQETAKLEAKKEKKKYLEQIRSQRTGSEKWWELPPSQLNLSQTTRLINALEKIKMDLESQRPQPVQATAPQNYHDGSFNNNVQGGNIDTFDQRSMIDMNAFNYNPNMVIPNHGPVLGFNNNSNVIDQVSDPRNNMTWPEYNHNPY</sequence>
<reference evidence="1" key="1">
    <citation type="submission" date="2020-01" db="EMBL/GenBank/DDBJ databases">
        <authorList>
            <person name="Mishra B."/>
        </authorList>
    </citation>
    <scope>NUCLEOTIDE SEQUENCE [LARGE SCALE GENOMIC DNA]</scope>
</reference>
<evidence type="ECO:0000313" key="2">
    <source>
        <dbReference type="Proteomes" id="UP000467841"/>
    </source>
</evidence>
<dbReference type="AlphaFoldDB" id="A0A6D2I4H5"/>
<organism evidence="1 2">
    <name type="scientific">Microthlaspi erraticum</name>
    <dbReference type="NCBI Taxonomy" id="1685480"/>
    <lineage>
        <taxon>Eukaryota</taxon>
        <taxon>Viridiplantae</taxon>
        <taxon>Streptophyta</taxon>
        <taxon>Embryophyta</taxon>
        <taxon>Tracheophyta</taxon>
        <taxon>Spermatophyta</taxon>
        <taxon>Magnoliopsida</taxon>
        <taxon>eudicotyledons</taxon>
        <taxon>Gunneridae</taxon>
        <taxon>Pentapetalae</taxon>
        <taxon>rosids</taxon>
        <taxon>malvids</taxon>
        <taxon>Brassicales</taxon>
        <taxon>Brassicaceae</taxon>
        <taxon>Coluteocarpeae</taxon>
        <taxon>Microthlaspi</taxon>
    </lineage>
</organism>
<protein>
    <recommendedName>
        <fullName evidence="3">MADS-box domain-containing protein</fullName>
    </recommendedName>
</protein>
<name>A0A6D2I4H5_9BRAS</name>
<comment type="caution">
    <text evidence="1">The sequence shown here is derived from an EMBL/GenBank/DDBJ whole genome shotgun (WGS) entry which is preliminary data.</text>
</comment>
<proteinExistence type="predicted"/>
<keyword evidence="2" id="KW-1185">Reference proteome</keyword>
<dbReference type="EMBL" id="CACVBM020000888">
    <property type="protein sequence ID" value="CAA7024532.1"/>
    <property type="molecule type" value="Genomic_DNA"/>
</dbReference>
<evidence type="ECO:0000313" key="1">
    <source>
        <dbReference type="EMBL" id="CAA7024532.1"/>
    </source>
</evidence>
<dbReference type="Proteomes" id="UP000467841">
    <property type="component" value="Unassembled WGS sequence"/>
</dbReference>
<evidence type="ECO:0008006" key="3">
    <source>
        <dbReference type="Google" id="ProtNLM"/>
    </source>
</evidence>
<gene>
    <name evidence="1" type="ORF">MERR_LOCUS11767</name>
</gene>
<dbReference type="OrthoDB" id="2284405at2759"/>
<accession>A0A6D2I4H5</accession>